<proteinExistence type="predicted"/>
<dbReference type="AlphaFoldDB" id="Q2HRL8"/>
<organism evidence="1">
    <name type="scientific">Medicago truncatula</name>
    <name type="common">Barrel medic</name>
    <name type="synonym">Medicago tribuloides</name>
    <dbReference type="NCBI Taxonomy" id="3880"/>
    <lineage>
        <taxon>Eukaryota</taxon>
        <taxon>Viridiplantae</taxon>
        <taxon>Streptophyta</taxon>
        <taxon>Embryophyta</taxon>
        <taxon>Tracheophyta</taxon>
        <taxon>Spermatophyta</taxon>
        <taxon>Magnoliopsida</taxon>
        <taxon>eudicotyledons</taxon>
        <taxon>Gunneridae</taxon>
        <taxon>Pentapetalae</taxon>
        <taxon>rosids</taxon>
        <taxon>fabids</taxon>
        <taxon>Fabales</taxon>
        <taxon>Fabaceae</taxon>
        <taxon>Papilionoideae</taxon>
        <taxon>50 kb inversion clade</taxon>
        <taxon>NPAAA clade</taxon>
        <taxon>Hologalegina</taxon>
        <taxon>IRL clade</taxon>
        <taxon>Trifolieae</taxon>
        <taxon>Medicago</taxon>
    </lineage>
</organism>
<accession>Q2HRL8</accession>
<dbReference type="EMBL" id="AC158465">
    <property type="protein sequence ID" value="ABD33255.1"/>
    <property type="molecule type" value="Genomic_DNA"/>
</dbReference>
<name>Q2HRL8_MEDTR</name>
<evidence type="ECO:0000313" key="1">
    <source>
        <dbReference type="EMBL" id="ABD33255.1"/>
    </source>
</evidence>
<reference evidence="1" key="2">
    <citation type="submission" date="2007-03" db="EMBL/GenBank/DDBJ databases">
        <authorList>
            <consortium name="The International Medicago Genome Annotation Group"/>
        </authorList>
    </citation>
    <scope>NUCLEOTIDE SEQUENCE</scope>
</reference>
<reference evidence="1" key="1">
    <citation type="submission" date="2005-04" db="EMBL/GenBank/DDBJ databases">
        <authorList>
            <person name="Town C.D."/>
        </authorList>
    </citation>
    <scope>NUCLEOTIDE SEQUENCE</scope>
</reference>
<gene>
    <name evidence="1" type="ORF">MtrDRAFT_AC158465g8v2</name>
</gene>
<protein>
    <submittedName>
        <fullName evidence="1">Uncharacterized protein</fullName>
    </submittedName>
</protein>
<sequence length="54" mass="6384">MNLTLNVEHLMRIKGMMVTKMEKKNAMGNGNEHKTLWREGRMGNGREKRFCYVI</sequence>